<evidence type="ECO:0000256" key="8">
    <source>
        <dbReference type="ARBA" id="ARBA00022990"/>
    </source>
</evidence>
<dbReference type="CDD" id="cd03443">
    <property type="entry name" value="PaaI_thioesterase"/>
    <property type="match status" value="1"/>
</dbReference>
<keyword evidence="9" id="KW-0443">Lipid metabolism</keyword>
<evidence type="ECO:0000256" key="3">
    <source>
        <dbReference type="ARBA" id="ARBA00004186"/>
    </source>
</evidence>
<comment type="similarity">
    <text evidence="5">Belongs to the thioesterase PaaI family.</text>
</comment>
<evidence type="ECO:0000256" key="13">
    <source>
        <dbReference type="ARBA" id="ARBA00052976"/>
    </source>
</evidence>
<evidence type="ECO:0000256" key="7">
    <source>
        <dbReference type="ARBA" id="ARBA00022801"/>
    </source>
</evidence>
<evidence type="ECO:0000256" key="9">
    <source>
        <dbReference type="ARBA" id="ARBA00023098"/>
    </source>
</evidence>
<gene>
    <name evidence="19" type="ORF">HU200_005688</name>
</gene>
<evidence type="ECO:0000256" key="16">
    <source>
        <dbReference type="ARBA" id="ARBA00067273"/>
    </source>
</evidence>
<sequence length="223" mass="23175">MAGHPIVIDSLKAYNLFMVAYCFTKGTQLVGLGARCRGCQVQPPSVRDGEGASDLEAALQRVSDEDGARVDALNLRAARRAAAAATEPSPSFFEGFALQGIRVDRIRPGYILCSFTVPPRLTSAAGGSSHLAPGAMVALVDEIGSAAAVADGKHLKVSVDMSVSFVDLAAAAPGDTLRIVARALGHKGAYSGTHVLVANVTTGQVVAEGRHSLFGKMKIRSNM</sequence>
<evidence type="ECO:0000256" key="4">
    <source>
        <dbReference type="ARBA" id="ARBA00004514"/>
    </source>
</evidence>
<dbReference type="OrthoDB" id="46529at2759"/>
<name>A0A835KU12_9POAL</name>
<comment type="subcellular location">
    <subcellularLocation>
        <location evidence="3">Cytoplasm</location>
        <location evidence="3">Cytoskeleton</location>
        <location evidence="3">Spindle</location>
    </subcellularLocation>
    <subcellularLocation>
        <location evidence="4">Cytoplasm</location>
        <location evidence="4">Cytosol</location>
    </subcellularLocation>
    <subcellularLocation>
        <location evidence="2">Mitochondrion</location>
    </subcellularLocation>
    <subcellularLocation>
        <location evidence="1">Nucleus</location>
    </subcellularLocation>
</comment>
<comment type="caution">
    <text evidence="19">The sequence shown here is derived from an EMBL/GenBank/DDBJ whole genome shotgun (WGS) entry which is preliminary data.</text>
</comment>
<dbReference type="EMBL" id="JACEFO010000377">
    <property type="protein sequence ID" value="KAF8772504.1"/>
    <property type="molecule type" value="Genomic_DNA"/>
</dbReference>
<dbReference type="GO" id="GO:0005819">
    <property type="term" value="C:spindle"/>
    <property type="evidence" value="ECO:0007669"/>
    <property type="project" value="UniProtKB-SubCell"/>
</dbReference>
<evidence type="ECO:0000313" key="19">
    <source>
        <dbReference type="EMBL" id="KAF8772504.1"/>
    </source>
</evidence>
<dbReference type="AlphaFoldDB" id="A0A835KU12"/>
<dbReference type="GO" id="GO:0005634">
    <property type="term" value="C:nucleus"/>
    <property type="evidence" value="ECO:0007669"/>
    <property type="project" value="UniProtKB-SubCell"/>
</dbReference>
<evidence type="ECO:0000256" key="17">
    <source>
        <dbReference type="ARBA" id="ARBA00081533"/>
    </source>
</evidence>
<evidence type="ECO:0000256" key="18">
    <source>
        <dbReference type="ARBA" id="ARBA00083956"/>
    </source>
</evidence>
<dbReference type="GO" id="GO:0047617">
    <property type="term" value="F:fatty acyl-CoA hydrolase activity"/>
    <property type="evidence" value="ECO:0007669"/>
    <property type="project" value="InterPro"/>
</dbReference>
<reference evidence="19" key="1">
    <citation type="submission" date="2020-07" db="EMBL/GenBank/DDBJ databases">
        <title>Genome sequence and genetic diversity analysis of an under-domesticated orphan crop, white fonio (Digitaria exilis).</title>
        <authorList>
            <person name="Bennetzen J.L."/>
            <person name="Chen S."/>
            <person name="Ma X."/>
            <person name="Wang X."/>
            <person name="Yssel A.E.J."/>
            <person name="Chaluvadi S.R."/>
            <person name="Johnson M."/>
            <person name="Gangashetty P."/>
            <person name="Hamidou F."/>
            <person name="Sanogo M.D."/>
            <person name="Zwaenepoel A."/>
            <person name="Wallace J."/>
            <person name="Van De Peer Y."/>
            <person name="Van Deynze A."/>
        </authorList>
    </citation>
    <scope>NUCLEOTIDE SEQUENCE</scope>
    <source>
        <tissue evidence="19">Leaves</tissue>
    </source>
</reference>
<evidence type="ECO:0000256" key="10">
    <source>
        <dbReference type="ARBA" id="ARBA00023128"/>
    </source>
</evidence>
<evidence type="ECO:0000313" key="20">
    <source>
        <dbReference type="Proteomes" id="UP000636709"/>
    </source>
</evidence>
<dbReference type="GO" id="GO:0005829">
    <property type="term" value="C:cytosol"/>
    <property type="evidence" value="ECO:0007669"/>
    <property type="project" value="UniProtKB-SubCell"/>
</dbReference>
<proteinExistence type="inferred from homology"/>
<keyword evidence="12" id="KW-0539">Nucleus</keyword>
<evidence type="ECO:0000256" key="2">
    <source>
        <dbReference type="ARBA" id="ARBA00004173"/>
    </source>
</evidence>
<keyword evidence="10" id="KW-0496">Mitochondrion</keyword>
<organism evidence="19 20">
    <name type="scientific">Digitaria exilis</name>
    <dbReference type="NCBI Taxonomy" id="1010633"/>
    <lineage>
        <taxon>Eukaryota</taxon>
        <taxon>Viridiplantae</taxon>
        <taxon>Streptophyta</taxon>
        <taxon>Embryophyta</taxon>
        <taxon>Tracheophyta</taxon>
        <taxon>Spermatophyta</taxon>
        <taxon>Magnoliopsida</taxon>
        <taxon>Liliopsida</taxon>
        <taxon>Poales</taxon>
        <taxon>Poaceae</taxon>
        <taxon>PACMAD clade</taxon>
        <taxon>Panicoideae</taxon>
        <taxon>Panicodae</taxon>
        <taxon>Paniceae</taxon>
        <taxon>Anthephorinae</taxon>
        <taxon>Digitaria</taxon>
    </lineage>
</organism>
<dbReference type="GO" id="GO:0006629">
    <property type="term" value="P:lipid metabolic process"/>
    <property type="evidence" value="ECO:0007669"/>
    <property type="project" value="UniProtKB-KW"/>
</dbReference>
<evidence type="ECO:0000256" key="5">
    <source>
        <dbReference type="ARBA" id="ARBA00008324"/>
    </source>
</evidence>
<evidence type="ECO:0000256" key="15">
    <source>
        <dbReference type="ARBA" id="ARBA00064709"/>
    </source>
</evidence>
<dbReference type="Proteomes" id="UP000636709">
    <property type="component" value="Unassembled WGS sequence"/>
</dbReference>
<dbReference type="PANTHER" id="PTHR21660">
    <property type="entry name" value="THIOESTERASE SUPERFAMILY MEMBER-RELATED"/>
    <property type="match status" value="1"/>
</dbReference>
<keyword evidence="7" id="KW-0378">Hydrolase</keyword>
<protein>
    <recommendedName>
        <fullName evidence="16">Acyl-coenzyme A thioesterase 13</fullName>
    </recommendedName>
    <alternativeName>
        <fullName evidence="17">Hotdog-fold thioesterase superfamily member 2</fullName>
    </alternativeName>
    <alternativeName>
        <fullName evidence="18">Thioesterase superfamily member 2</fullName>
    </alternativeName>
</protein>
<dbReference type="GO" id="GO:0005739">
    <property type="term" value="C:mitochondrion"/>
    <property type="evidence" value="ECO:0007669"/>
    <property type="project" value="UniProtKB-SubCell"/>
</dbReference>
<accession>A0A835KU12</accession>
<keyword evidence="8" id="KW-0007">Acetylation</keyword>
<comment type="subunit">
    <text evidence="15">Homotetramer. Interacts with PCTP.</text>
</comment>
<evidence type="ECO:0000256" key="12">
    <source>
        <dbReference type="ARBA" id="ARBA00023242"/>
    </source>
</evidence>
<dbReference type="Gene3D" id="3.10.129.10">
    <property type="entry name" value="Hotdog Thioesterase"/>
    <property type="match status" value="1"/>
</dbReference>
<comment type="function">
    <text evidence="14">Catalyzes the hydrolysis of acyl-CoAs into free fatty acids and coenzyme A (CoASH), regulating their respective intracellular levels. Has acyl-CoA thioesterase activity towards medium (C12) and long-chain (C18) fatty acyl-CoA substrates. Can also hydrolyze 3-hydroxyphenylacetyl-CoA and 3,4-dihydroxyphenylacetyl-CoA (in vitro). May play a role in controlling adaptive thermogenesis.</text>
</comment>
<dbReference type="FunFam" id="3.10.129.10:FF:000021">
    <property type="entry name" value="Acyl-coenzyme A thioesterase 13"/>
    <property type="match status" value="1"/>
</dbReference>
<dbReference type="SUPFAM" id="SSF54637">
    <property type="entry name" value="Thioesterase/thiol ester dehydrase-isomerase"/>
    <property type="match status" value="1"/>
</dbReference>
<evidence type="ECO:0000256" key="1">
    <source>
        <dbReference type="ARBA" id="ARBA00004123"/>
    </source>
</evidence>
<keyword evidence="11" id="KW-0206">Cytoskeleton</keyword>
<evidence type="ECO:0000256" key="11">
    <source>
        <dbReference type="ARBA" id="ARBA00023212"/>
    </source>
</evidence>
<evidence type="ECO:0000256" key="14">
    <source>
        <dbReference type="ARBA" id="ARBA00058205"/>
    </source>
</evidence>
<dbReference type="InterPro" id="IPR039298">
    <property type="entry name" value="ACOT13"/>
</dbReference>
<comment type="catalytic activity">
    <reaction evidence="13">
        <text>a fatty acyl-CoA + H2O = a fatty acid + CoA + H(+)</text>
        <dbReference type="Rhea" id="RHEA:16781"/>
        <dbReference type="ChEBI" id="CHEBI:15377"/>
        <dbReference type="ChEBI" id="CHEBI:15378"/>
        <dbReference type="ChEBI" id="CHEBI:28868"/>
        <dbReference type="ChEBI" id="CHEBI:57287"/>
        <dbReference type="ChEBI" id="CHEBI:77636"/>
    </reaction>
    <physiologicalReaction direction="left-to-right" evidence="13">
        <dbReference type="Rhea" id="RHEA:16782"/>
    </physiologicalReaction>
</comment>
<keyword evidence="20" id="KW-1185">Reference proteome</keyword>
<evidence type="ECO:0000256" key="6">
    <source>
        <dbReference type="ARBA" id="ARBA00022490"/>
    </source>
</evidence>
<keyword evidence="6" id="KW-0963">Cytoplasm</keyword>
<dbReference type="InterPro" id="IPR029069">
    <property type="entry name" value="HotDog_dom_sf"/>
</dbReference>
<dbReference type="PANTHER" id="PTHR21660:SF8">
    <property type="entry name" value="OS02G0521700 PROTEIN"/>
    <property type="match status" value="1"/>
</dbReference>